<gene>
    <name evidence="1" type="ORF">CHILSU_LOCUS4481</name>
</gene>
<dbReference type="Proteomes" id="UP001153292">
    <property type="component" value="Chromosome 19"/>
</dbReference>
<keyword evidence="2" id="KW-1185">Reference proteome</keyword>
<reference evidence="1" key="1">
    <citation type="submission" date="2021-12" db="EMBL/GenBank/DDBJ databases">
        <authorList>
            <person name="King R."/>
        </authorList>
    </citation>
    <scope>NUCLEOTIDE SEQUENCE</scope>
</reference>
<evidence type="ECO:0000313" key="2">
    <source>
        <dbReference type="Proteomes" id="UP001153292"/>
    </source>
</evidence>
<proteinExistence type="predicted"/>
<sequence length="650" mass="75484">MNDLQSNHIRIRDDNLYGINVEQFIKSIEAKYKIDFRSLPQWKDLVKRLHVSTSDCKRKIQDANLRKLLIINKLYTQLMRNSPFELTERLARTHKKWQVISGHKRSKSKLQSDLELQDSLKYEEALNEITETSLTMHPNTEVMEAEVGSNEVPFISTVESETKITDPLFYLPANICINHHKYLSPLNSRDLSLKANIISLKGKSSPEINSKSCMTINNASLKSSPKEILIVKKTLSEQTTKFSIINCTTEYLFIRFLDVMDKSPFKKIKIIPSTQQKIYPGIALTFRLIYQLDNYEEITSGIFFKFGKNVLDVEVFKIPIMSKFQLDRQILVTESIYFSPVYMWQIRQDTGFPSVQVHVSVTDDYSYHLHIRKWAIDITHEFQDSSASMEVISVDTESFAERIEDEDFVAHSKTLVPQTEEFMEEVITSINIIQLIIEDIIDLALDIFLFNHTYMYLKPKSEKKISLYFTKPVCIGSHHCYYNFNFYDTITNEIISTRQVKVFAEVLPHPIQIYPAILDMSLSPVAHGFYEDNILITNSHKSYPVTIKIQLTTKMKQLFRVCPMKTFIPALSSAKLAIKLCSNETYYCNAIEDMAYFIFKIIIIGDKAVYKNVPPFFYELIAPCASIFKKVYNEKYFSDTQEPKFDKTFS</sequence>
<protein>
    <submittedName>
        <fullName evidence="1">Uncharacterized protein</fullName>
    </submittedName>
</protein>
<accession>A0ABN8B4W0</accession>
<name>A0ABN8B4W0_CHISP</name>
<evidence type="ECO:0000313" key="1">
    <source>
        <dbReference type="EMBL" id="CAH0401259.1"/>
    </source>
</evidence>
<organism evidence="1 2">
    <name type="scientific">Chilo suppressalis</name>
    <name type="common">Asiatic rice borer moth</name>
    <dbReference type="NCBI Taxonomy" id="168631"/>
    <lineage>
        <taxon>Eukaryota</taxon>
        <taxon>Metazoa</taxon>
        <taxon>Ecdysozoa</taxon>
        <taxon>Arthropoda</taxon>
        <taxon>Hexapoda</taxon>
        <taxon>Insecta</taxon>
        <taxon>Pterygota</taxon>
        <taxon>Neoptera</taxon>
        <taxon>Endopterygota</taxon>
        <taxon>Lepidoptera</taxon>
        <taxon>Glossata</taxon>
        <taxon>Ditrysia</taxon>
        <taxon>Pyraloidea</taxon>
        <taxon>Crambidae</taxon>
        <taxon>Crambinae</taxon>
        <taxon>Chilo</taxon>
    </lineage>
</organism>
<dbReference type="EMBL" id="OU963912">
    <property type="protein sequence ID" value="CAH0401259.1"/>
    <property type="molecule type" value="Genomic_DNA"/>
</dbReference>